<dbReference type="Gene3D" id="1.10.10.10">
    <property type="entry name" value="Winged helix-like DNA-binding domain superfamily/Winged helix DNA-binding domain"/>
    <property type="match status" value="1"/>
</dbReference>
<evidence type="ECO:0000256" key="2">
    <source>
        <dbReference type="ARBA" id="ARBA00023125"/>
    </source>
</evidence>
<organism evidence="5 6">
    <name type="scientific">Metabacillus flavus</name>
    <dbReference type="NCBI Taxonomy" id="2823519"/>
    <lineage>
        <taxon>Bacteria</taxon>
        <taxon>Bacillati</taxon>
        <taxon>Bacillota</taxon>
        <taxon>Bacilli</taxon>
        <taxon>Bacillales</taxon>
        <taxon>Bacillaceae</taxon>
        <taxon>Metabacillus</taxon>
    </lineage>
</organism>
<dbReference type="PROSITE" id="PS51118">
    <property type="entry name" value="HTH_HXLR"/>
    <property type="match status" value="1"/>
</dbReference>
<evidence type="ECO:0000259" key="4">
    <source>
        <dbReference type="PROSITE" id="PS51118"/>
    </source>
</evidence>
<reference evidence="5 6" key="1">
    <citation type="submission" date="2021-04" db="EMBL/GenBank/DDBJ databases">
        <title>Metabacillus sp. strain KIGAM252 whole genome sequence.</title>
        <authorList>
            <person name="Seo M.-J."/>
            <person name="Cho E.-S."/>
            <person name="Hwang C.Y."/>
            <person name="Yoon D.J."/>
        </authorList>
    </citation>
    <scope>NUCLEOTIDE SEQUENCE [LARGE SCALE GENOMIC DNA]</scope>
    <source>
        <strain evidence="5 6">KIGAM252</strain>
    </source>
</reference>
<keyword evidence="1" id="KW-0805">Transcription regulation</keyword>
<evidence type="ECO:0000313" key="6">
    <source>
        <dbReference type="Proteomes" id="UP000682403"/>
    </source>
</evidence>
<dbReference type="Pfam" id="PF01638">
    <property type="entry name" value="HxlR"/>
    <property type="match status" value="1"/>
</dbReference>
<dbReference type="InterPro" id="IPR036390">
    <property type="entry name" value="WH_DNA-bd_sf"/>
</dbReference>
<evidence type="ECO:0000256" key="1">
    <source>
        <dbReference type="ARBA" id="ARBA00023015"/>
    </source>
</evidence>
<comment type="caution">
    <text evidence="5">The sequence shown here is derived from an EMBL/GenBank/DDBJ whole genome shotgun (WGS) entry which is preliminary data.</text>
</comment>
<name>A0ABS5LI10_9BACI</name>
<proteinExistence type="predicted"/>
<protein>
    <submittedName>
        <fullName evidence="5">Helix-turn-helix transcriptional regulator</fullName>
    </submittedName>
</protein>
<feature type="domain" description="HTH hxlR-type" evidence="4">
    <location>
        <begin position="10"/>
        <end position="108"/>
    </location>
</feature>
<keyword evidence="2" id="KW-0238">DNA-binding</keyword>
<dbReference type="RefSeq" id="WP_211560243.1">
    <property type="nucleotide sequence ID" value="NZ_JAGVRK010000001.1"/>
</dbReference>
<dbReference type="InterPro" id="IPR036388">
    <property type="entry name" value="WH-like_DNA-bd_sf"/>
</dbReference>
<evidence type="ECO:0000256" key="3">
    <source>
        <dbReference type="ARBA" id="ARBA00023163"/>
    </source>
</evidence>
<dbReference type="EMBL" id="JAGVRK010000001">
    <property type="protein sequence ID" value="MBS2970251.1"/>
    <property type="molecule type" value="Genomic_DNA"/>
</dbReference>
<dbReference type="Proteomes" id="UP000682403">
    <property type="component" value="Unassembled WGS sequence"/>
</dbReference>
<gene>
    <name evidence="5" type="ORF">J9317_16005</name>
</gene>
<dbReference type="SUPFAM" id="SSF46785">
    <property type="entry name" value="Winged helix' DNA-binding domain"/>
    <property type="match status" value="1"/>
</dbReference>
<dbReference type="PANTHER" id="PTHR33204:SF29">
    <property type="entry name" value="TRANSCRIPTIONAL REGULATOR"/>
    <property type="match status" value="1"/>
</dbReference>
<dbReference type="PANTHER" id="PTHR33204">
    <property type="entry name" value="TRANSCRIPTIONAL REGULATOR, MARR FAMILY"/>
    <property type="match status" value="1"/>
</dbReference>
<accession>A0ABS5LI10</accession>
<evidence type="ECO:0000313" key="5">
    <source>
        <dbReference type="EMBL" id="MBS2970251.1"/>
    </source>
</evidence>
<dbReference type="InterPro" id="IPR002577">
    <property type="entry name" value="HTH_HxlR"/>
</dbReference>
<keyword evidence="3" id="KW-0804">Transcription</keyword>
<keyword evidence="6" id="KW-1185">Reference proteome</keyword>
<sequence>MKKLDHEYQCAINLVIDLIGGKWKVLILWNLNGETKRFSELLRAMPSVTRKVLAQQLRELEEHGLVTRKIYEAAPPKVEYSTTAMGKKLQRTLNEMCLWGDEYAEEHQIEMKECWTGNEAASE</sequence>